<dbReference type="SUPFAM" id="SSF56281">
    <property type="entry name" value="Metallo-hydrolase/oxidoreductase"/>
    <property type="match status" value="1"/>
</dbReference>
<sequence length="224" mass="24087">MFTGVFLLLVLASSGKEVNMVQQLHWHGHDCFRLDGPPVVYVDPFKLPEGLPKADLILITHDHFDHCSPEDVAKIKKAGTIIVGPSSVAKKLSGVQVIAAGETKTFAGVTVKAVPAYNLQKQFHPKSYGGLGYVFTVGGFTYYHAGDTDFIPEMANLAPDVALLPVSGTYVMTAQEAAEAARSIKPKVAVPMHYGSIVGEEVDAKKFAKLLEGSSIAVVIKHRE</sequence>
<dbReference type="GO" id="GO:0016787">
    <property type="term" value="F:hydrolase activity"/>
    <property type="evidence" value="ECO:0007669"/>
    <property type="project" value="UniProtKB-KW"/>
</dbReference>
<dbReference type="InterPro" id="IPR050114">
    <property type="entry name" value="UPF0173_UPF0282_UlaG_hydrolase"/>
</dbReference>
<reference evidence="1 2" key="1">
    <citation type="submission" date="2014-04" db="EMBL/GenBank/DDBJ databases">
        <title>The Genome Sequence of Thermoanaerobaculum aquaticum MP-01, The First Cultivated Group 23 Acidobacterium.</title>
        <authorList>
            <person name="Stamps B.W."/>
            <person name="Losey N.A."/>
            <person name="Lawson P.A."/>
            <person name="Stevenson B.S."/>
        </authorList>
    </citation>
    <scope>NUCLEOTIDE SEQUENCE [LARGE SCALE GENOMIC DNA]</scope>
    <source>
        <strain evidence="1 2">MP-01</strain>
    </source>
</reference>
<gene>
    <name evidence="1" type="ORF">EG19_05975</name>
</gene>
<keyword evidence="2" id="KW-1185">Reference proteome</keyword>
<accession>A0A062XXQ8</accession>
<dbReference type="Gene3D" id="3.60.15.10">
    <property type="entry name" value="Ribonuclease Z/Hydroxyacylglutathione hydrolase-like"/>
    <property type="match status" value="1"/>
</dbReference>
<dbReference type="AlphaFoldDB" id="A0A062XXQ8"/>
<dbReference type="Proteomes" id="UP000027284">
    <property type="component" value="Unassembled WGS sequence"/>
</dbReference>
<dbReference type="EMBL" id="JMFG01000023">
    <property type="protein sequence ID" value="KDA53295.1"/>
    <property type="molecule type" value="Genomic_DNA"/>
</dbReference>
<dbReference type="PANTHER" id="PTHR43546">
    <property type="entry name" value="UPF0173 METAL-DEPENDENT HYDROLASE MJ1163-RELATED"/>
    <property type="match status" value="1"/>
</dbReference>
<protein>
    <submittedName>
        <fullName evidence="1">Zn-dependent hydrolase</fullName>
    </submittedName>
</protein>
<evidence type="ECO:0000313" key="2">
    <source>
        <dbReference type="Proteomes" id="UP000027284"/>
    </source>
</evidence>
<comment type="caution">
    <text evidence="1">The sequence shown here is derived from an EMBL/GenBank/DDBJ whole genome shotgun (WGS) entry which is preliminary data.</text>
</comment>
<organism evidence="1 2">
    <name type="scientific">Thermoanaerobaculum aquaticum</name>
    <dbReference type="NCBI Taxonomy" id="1312852"/>
    <lineage>
        <taxon>Bacteria</taxon>
        <taxon>Pseudomonadati</taxon>
        <taxon>Acidobacteriota</taxon>
        <taxon>Thermoanaerobaculia</taxon>
        <taxon>Thermoanaerobaculales</taxon>
        <taxon>Thermoanaerobaculaceae</taxon>
        <taxon>Thermoanaerobaculum</taxon>
    </lineage>
</organism>
<evidence type="ECO:0000313" key="1">
    <source>
        <dbReference type="EMBL" id="KDA53295.1"/>
    </source>
</evidence>
<keyword evidence="1" id="KW-0378">Hydrolase</keyword>
<dbReference type="InterPro" id="IPR036866">
    <property type="entry name" value="RibonucZ/Hydroxyglut_hydro"/>
</dbReference>
<dbReference type="RefSeq" id="WP_200867134.1">
    <property type="nucleotide sequence ID" value="NZ_JMFG01000023.1"/>
</dbReference>
<dbReference type="Pfam" id="PF13483">
    <property type="entry name" value="Lactamase_B_3"/>
    <property type="match status" value="1"/>
</dbReference>
<proteinExistence type="predicted"/>
<name>A0A062XXQ8_9BACT</name>
<dbReference type="PANTHER" id="PTHR43546:SF8">
    <property type="entry name" value="METALLO-BETA-LACTAMASE DOMAIN-CONTAINING PROTEIN"/>
    <property type="match status" value="1"/>
</dbReference>
<dbReference type="STRING" id="1312852.EG19_05975"/>